<keyword evidence="2" id="KW-0472">Membrane</keyword>
<dbReference type="Pfam" id="PF09972">
    <property type="entry name" value="DUF2207"/>
    <property type="match status" value="1"/>
</dbReference>
<organism evidence="5 6">
    <name type="scientific">Candidatus Roizmanbacteria bacterium RIFCSPHIGHO2_02_FULL_37_24</name>
    <dbReference type="NCBI Taxonomy" id="1802037"/>
    <lineage>
        <taxon>Bacteria</taxon>
        <taxon>Candidatus Roizmaniibacteriota</taxon>
    </lineage>
</organism>
<dbReference type="Pfam" id="PF20990">
    <property type="entry name" value="DUF2207_C"/>
    <property type="match status" value="1"/>
</dbReference>
<evidence type="ECO:0000313" key="6">
    <source>
        <dbReference type="Proteomes" id="UP000177159"/>
    </source>
</evidence>
<accession>A0A1F7GWG7</accession>
<protein>
    <recommendedName>
        <fullName evidence="7">DUF2207 domain-containing protein</fullName>
    </recommendedName>
</protein>
<evidence type="ECO:0000313" key="5">
    <source>
        <dbReference type="EMBL" id="OGK23114.1"/>
    </source>
</evidence>
<dbReference type="EMBL" id="MFZM01000025">
    <property type="protein sequence ID" value="OGK23114.1"/>
    <property type="molecule type" value="Genomic_DNA"/>
</dbReference>
<dbReference type="InterPro" id="IPR018702">
    <property type="entry name" value="DUF2207"/>
</dbReference>
<feature type="transmembrane region" description="Helical" evidence="2">
    <location>
        <begin position="246"/>
        <end position="266"/>
    </location>
</feature>
<dbReference type="InterPro" id="IPR048389">
    <property type="entry name" value="YciQ-like_C"/>
</dbReference>
<comment type="caution">
    <text evidence="5">The sequence shown here is derived from an EMBL/GenBank/DDBJ whole genome shotgun (WGS) entry which is preliminary data.</text>
</comment>
<evidence type="ECO:0000259" key="4">
    <source>
        <dbReference type="Pfam" id="PF20990"/>
    </source>
</evidence>
<feature type="domain" description="DUF2207" evidence="3">
    <location>
        <begin position="38"/>
        <end position="226"/>
    </location>
</feature>
<keyword evidence="2" id="KW-0812">Transmembrane</keyword>
<dbReference type="AlphaFoldDB" id="A0A1F7GWG7"/>
<feature type="region of interest" description="Disordered" evidence="1">
    <location>
        <begin position="546"/>
        <end position="580"/>
    </location>
</feature>
<evidence type="ECO:0008006" key="7">
    <source>
        <dbReference type="Google" id="ProtNLM"/>
    </source>
</evidence>
<feature type="compositionally biased region" description="Gly residues" evidence="1">
    <location>
        <begin position="562"/>
        <end position="580"/>
    </location>
</feature>
<reference evidence="5 6" key="1">
    <citation type="journal article" date="2016" name="Nat. Commun.">
        <title>Thousands of microbial genomes shed light on interconnected biogeochemical processes in an aquifer system.</title>
        <authorList>
            <person name="Anantharaman K."/>
            <person name="Brown C.T."/>
            <person name="Hug L.A."/>
            <person name="Sharon I."/>
            <person name="Castelle C.J."/>
            <person name="Probst A.J."/>
            <person name="Thomas B.C."/>
            <person name="Singh A."/>
            <person name="Wilkins M.J."/>
            <person name="Karaoz U."/>
            <person name="Brodie E.L."/>
            <person name="Williams K.H."/>
            <person name="Hubbard S.S."/>
            <person name="Banfield J.F."/>
        </authorList>
    </citation>
    <scope>NUCLEOTIDE SEQUENCE [LARGE SCALE GENOMIC DNA]</scope>
</reference>
<gene>
    <name evidence="5" type="ORF">A3C24_01345</name>
</gene>
<feature type="transmembrane region" description="Helical" evidence="2">
    <location>
        <begin position="418"/>
        <end position="441"/>
    </location>
</feature>
<evidence type="ECO:0000256" key="1">
    <source>
        <dbReference type="SAM" id="MobiDB-lite"/>
    </source>
</evidence>
<proteinExistence type="predicted"/>
<sequence length="580" mass="65296">MKIITKSIISATIFLVILHSPISNLKSLRVFAQSNEHIETFDISAEINTDGTIDIIETIVYDFGALERHGIFRSIPYIYVNDQDKKYQFEIYNVSVSDENDSSYEVKESREDDEMNLRIGDPNITISGLHTYKISYSLKGALLYFSDHDEFFWNATGTQWDIPISKAQATVILPTNQLYSDIPLKCFTGSFGSTEQNCEIRQENEKITFTAENLNAYQGLTIVTGFSKGIVAEVPAEKAIAFQETLLGKILLMLLGLVGFFWYIVYPMWIPVKWYRYGRDPHVGYPPTAYFDPPQTKKGRALTPAETGTLIDETVHLRDVLATVVDLARRGHIIIDEKKKNDFWLKKSDKGLKIERIDQLPNFEVKLLTDIFPSKSEAEVHLKDASLLTTVAEVEKMIYEGMVNQNFFPRNPHATRTFYNIIGSIAVISFNIQLALVSLIFGRNMPKKTLLGAQEANKAKGLYSFLKSQERQLAFEAEKNPEFQDKQVLFEKFLPYAIAFGVEKVWMKRFKDINLKQPDWYTSYRSGSFTTALMLDNMQSSFKSFNSAATPTRSSTGHSSGFSGGGFSGGGGGGGGGGSW</sequence>
<dbReference type="Proteomes" id="UP000177159">
    <property type="component" value="Unassembled WGS sequence"/>
</dbReference>
<evidence type="ECO:0000256" key="2">
    <source>
        <dbReference type="SAM" id="Phobius"/>
    </source>
</evidence>
<name>A0A1F7GWG7_9BACT</name>
<feature type="domain" description="Predicted membrane protein YciQ-like C-terminal" evidence="4">
    <location>
        <begin position="302"/>
        <end position="510"/>
    </location>
</feature>
<evidence type="ECO:0000259" key="3">
    <source>
        <dbReference type="Pfam" id="PF09972"/>
    </source>
</evidence>
<keyword evidence="2" id="KW-1133">Transmembrane helix</keyword>